<protein>
    <submittedName>
        <fullName evidence="2">DNA-directed RNA polymerase beta subunit</fullName>
        <ecNumber evidence="2">2.7.7.6</ecNumber>
    </submittedName>
</protein>
<evidence type="ECO:0000313" key="2">
    <source>
        <dbReference type="EMBL" id="CAA9526881.1"/>
    </source>
</evidence>
<feature type="compositionally biased region" description="Basic residues" evidence="1">
    <location>
        <begin position="36"/>
        <end position="50"/>
    </location>
</feature>
<feature type="compositionally biased region" description="Basic and acidic residues" evidence="1">
    <location>
        <begin position="758"/>
        <end position="769"/>
    </location>
</feature>
<evidence type="ECO:0000256" key="1">
    <source>
        <dbReference type="SAM" id="MobiDB-lite"/>
    </source>
</evidence>
<feature type="compositionally biased region" description="Basic residues" evidence="1">
    <location>
        <begin position="788"/>
        <end position="799"/>
    </location>
</feature>
<feature type="compositionally biased region" description="Basic and acidic residues" evidence="1">
    <location>
        <begin position="64"/>
        <end position="93"/>
    </location>
</feature>
<feature type="compositionally biased region" description="Basic and acidic residues" evidence="1">
    <location>
        <begin position="10"/>
        <end position="35"/>
    </location>
</feature>
<dbReference type="AlphaFoldDB" id="A0A6J4TLW5"/>
<feature type="compositionally biased region" description="Low complexity" evidence="1">
    <location>
        <begin position="409"/>
        <end position="418"/>
    </location>
</feature>
<feature type="non-terminal residue" evidence="2">
    <location>
        <position position="1075"/>
    </location>
</feature>
<feature type="compositionally biased region" description="Low complexity" evidence="1">
    <location>
        <begin position="184"/>
        <end position="204"/>
    </location>
</feature>
<name>A0A6J4TLW5_9BACT</name>
<feature type="compositionally biased region" description="Basic and acidic residues" evidence="1">
    <location>
        <begin position="852"/>
        <end position="864"/>
    </location>
</feature>
<feature type="compositionally biased region" description="Basic and acidic residues" evidence="1">
    <location>
        <begin position="717"/>
        <end position="743"/>
    </location>
</feature>
<feature type="compositionally biased region" description="Basic residues" evidence="1">
    <location>
        <begin position="241"/>
        <end position="259"/>
    </location>
</feature>
<feature type="compositionally biased region" description="Basic and acidic residues" evidence="1">
    <location>
        <begin position="427"/>
        <end position="480"/>
    </location>
</feature>
<keyword evidence="2" id="KW-0548">Nucleotidyltransferase</keyword>
<feature type="compositionally biased region" description="Basic residues" evidence="1">
    <location>
        <begin position="899"/>
        <end position="931"/>
    </location>
</feature>
<proteinExistence type="predicted"/>
<keyword evidence="2" id="KW-0240">DNA-directed RNA polymerase</keyword>
<feature type="compositionally biased region" description="Basic and acidic residues" evidence="1">
    <location>
        <begin position="166"/>
        <end position="176"/>
    </location>
</feature>
<feature type="compositionally biased region" description="Low complexity" evidence="1">
    <location>
        <begin position="54"/>
        <end position="63"/>
    </location>
</feature>
<feature type="compositionally biased region" description="Basic and acidic residues" evidence="1">
    <location>
        <begin position="579"/>
        <end position="602"/>
    </location>
</feature>
<feature type="compositionally biased region" description="Basic and acidic residues" evidence="1">
    <location>
        <begin position="219"/>
        <end position="236"/>
    </location>
</feature>
<accession>A0A6J4TLW5</accession>
<feature type="compositionally biased region" description="Basic and acidic residues" evidence="1">
    <location>
        <begin position="101"/>
        <end position="158"/>
    </location>
</feature>
<organism evidence="2">
    <name type="scientific">uncultured Thermomicrobiales bacterium</name>
    <dbReference type="NCBI Taxonomy" id="1645740"/>
    <lineage>
        <taxon>Bacteria</taxon>
        <taxon>Pseudomonadati</taxon>
        <taxon>Thermomicrobiota</taxon>
        <taxon>Thermomicrobia</taxon>
        <taxon>Thermomicrobiales</taxon>
        <taxon>environmental samples</taxon>
    </lineage>
</organism>
<gene>
    <name evidence="2" type="ORF">AVDCRST_MAG73-483</name>
</gene>
<dbReference type="GO" id="GO:0003899">
    <property type="term" value="F:DNA-directed RNA polymerase activity"/>
    <property type="evidence" value="ECO:0007669"/>
    <property type="project" value="UniProtKB-EC"/>
</dbReference>
<feature type="compositionally biased region" description="Basic and acidic residues" evidence="1">
    <location>
        <begin position="285"/>
        <end position="299"/>
    </location>
</feature>
<reference evidence="2" key="1">
    <citation type="submission" date="2020-02" db="EMBL/GenBank/DDBJ databases">
        <authorList>
            <person name="Meier V. D."/>
        </authorList>
    </citation>
    <scope>NUCLEOTIDE SEQUENCE</scope>
    <source>
        <strain evidence="2">AVDCRST_MAG73</strain>
    </source>
</reference>
<dbReference type="GO" id="GO:0000428">
    <property type="term" value="C:DNA-directed RNA polymerase complex"/>
    <property type="evidence" value="ECO:0007669"/>
    <property type="project" value="UniProtKB-KW"/>
</dbReference>
<feature type="compositionally biased region" description="Basic and acidic residues" evidence="1">
    <location>
        <begin position="800"/>
        <end position="823"/>
    </location>
</feature>
<feature type="compositionally biased region" description="Basic and acidic residues" evidence="1">
    <location>
        <begin position="681"/>
        <end position="693"/>
    </location>
</feature>
<keyword evidence="2" id="KW-0808">Transferase</keyword>
<feature type="non-terminal residue" evidence="2">
    <location>
        <position position="1"/>
    </location>
</feature>
<dbReference type="EMBL" id="CADCWE010000033">
    <property type="protein sequence ID" value="CAA9526881.1"/>
    <property type="molecule type" value="Genomic_DNA"/>
</dbReference>
<sequence length="1075" mass="119826">AVARLGQAGDARDGRDQGDGSRRDLPRRLPDDDLRRHVHHQRRRARRRLPARPLPGRLLLPRRGPGDRQAGHHRQTDPEPRRLAGVRDVEPRHPLGQGRPQAEDAGHDPAPGDRDRDRRAADRNLRRRGYEPRPALHADHPRQGHGHRQDPRSGDHRTLPAPAPRRSADPRQRDQPVGEPVFQRAALRPGPRRPLQTQRALAQAPRRRRRRSRIALPEPHPHPGRPDRDHPRDDPAQQRPQRTRRHRPPRQPPHPRRRRIDPDARPDRLPTPGARHPGADDDPGPGDRDPERPDLDHPAGDGGGARVLRRIAVVPVHGPDQSAGGADPQTAPLGAGTGRAVPRPGRVRRARRPPVPLRPDLPDRDPGRAEHRPDRQPGDLRQDQPVRLHRDAVPPGDLDPARRRPGDLAGRSSPARRGGPPGNGNRGRQEGRGDHRCGVREDQGRRNQVDPDQAGRVRADRLPLRRPRRAGDDRPGEHAARRQGALHPRPGDRPRRRWPPLPGGAGGAGPLYGRVAEAGRLRRHRPDPVPGARRRQPRLDGRQHAAPGGAAGPAPGAGHRHRGRVPGGAGLRPGAGLPPRRDRDRGLRAPDQDRGRRRDDSHLQPAEVRALEPGHLHQPATERYARHPGRDQRHHRRLVLDRERRAGAGSERAGRVHALGRRQLRGRDPDLGALGPRRRLHLDPHREVRDRSPRHQARAGRDHPRHPQRGRGKPGQPRRERDHPDRGRSPAERHPGRQGDAPRRNRTLGGRTPAAGHLRREGTRGERHLASRAARGPRQDHRRQAVPPRRRLGPRAAGRRQRDGPRPDRPEAQDLRGRQDGRAPRQQGRHLPHPADGRHAVPAGRAAGRHHPQPDRRAEPDEPRSGAGNAPRLGGGADGVPGRDARLRRRQRGADPGRPRRCRLARGRQGRPLRRAHGRKVRSPGHGRHHLHAEAGPPGRGQDPRPLDRPLLPGHPAAVGRQGPVRRPAVRRDGGVGAGSLRRGAHPPRDADRQVRRHGRPGQNLRGDRQGRGDRRGRRAGKLQGPRQGAALPRTLDRRHQPGRANGRLHRGHLARPAFQPGPDQPERFRADGRL</sequence>
<dbReference type="EC" id="2.7.7.6" evidence="2"/>
<feature type="compositionally biased region" description="Low complexity" evidence="1">
    <location>
        <begin position="544"/>
        <end position="557"/>
    </location>
</feature>
<keyword evidence="2" id="KW-0804">Transcription</keyword>
<feature type="region of interest" description="Disordered" evidence="1">
    <location>
        <begin position="1"/>
        <end position="1075"/>
    </location>
</feature>
<feature type="compositionally biased region" description="Basic residues" evidence="1">
    <location>
        <begin position="694"/>
        <end position="712"/>
    </location>
</feature>
<feature type="compositionally biased region" description="Basic and acidic residues" evidence="1">
    <location>
        <begin position="360"/>
        <end position="392"/>
    </location>
</feature>
<feature type="compositionally biased region" description="Basic and acidic residues" evidence="1">
    <location>
        <begin position="1065"/>
        <end position="1075"/>
    </location>
</feature>